<evidence type="ECO:0000313" key="9">
    <source>
        <dbReference type="Proteomes" id="UP000002384"/>
    </source>
</evidence>
<evidence type="ECO:0000256" key="5">
    <source>
        <dbReference type="SAM" id="Phobius"/>
    </source>
</evidence>
<dbReference type="PANTHER" id="PTHR33258:SF1">
    <property type="entry name" value="TRANSPOSASE INSL FOR INSERTION SEQUENCE ELEMENT IS186A-RELATED"/>
    <property type="match status" value="1"/>
</dbReference>
<dbReference type="HOGENOM" id="CLU_1632645_0_0_3"/>
<dbReference type="GO" id="GO:0004803">
    <property type="term" value="F:transposase activity"/>
    <property type="evidence" value="ECO:0007669"/>
    <property type="project" value="InterPro"/>
</dbReference>
<evidence type="ECO:0000256" key="4">
    <source>
        <dbReference type="ARBA" id="ARBA00023172"/>
    </source>
</evidence>
<evidence type="ECO:0000256" key="2">
    <source>
        <dbReference type="ARBA" id="ARBA00022578"/>
    </source>
</evidence>
<sequence>MSRKANRDHAKRQQRPIMEDEVISSQIAALLTPALEKQKKYCRQLGLRDRILTLPLMVAAILTMLWRDVAGVRELTRILAREGFLWCDSQKVSQQALSKRFLTFPAELFEKVFKEILPLLKEKWHSRNRRPLPESVQFTLTKFEKIWIADGSTLEALFKKLKVYSDVPQGKLAGKIGVVIDLVTRLPVEIWFKENPKTNDTKFEEDLLGLVTPSTLLLLDRGFYHFSFWLQLIAQNIHFISRIKKGAAIKVLEVFTEGYSLRDRKISLGSGTKTTPYITLRLVEVKSGKVWHSYLTSVLEPENLPPYVVADLYRKRWRIEEAFNTVKRLLGLSYLWVGSINGVKLQIWGTWLFYGILIDLGDAVADELSLPCDCISLEMIYRGLYHFGVANQKGEATDPVKYFASPENKDVGIVKQIRKNNTKLIVAPFPEKQKNSPEFFFSSKSLIYV</sequence>
<keyword evidence="4" id="KW-0233">DNA recombination</keyword>
<comment type="similarity">
    <text evidence="1">Belongs to the transposase 11 family.</text>
</comment>
<keyword evidence="5" id="KW-0812">Transmembrane</keyword>
<accession>B7KLT0</accession>
<dbReference type="Proteomes" id="UP000002384">
    <property type="component" value="Plasmid pP742401"/>
</dbReference>
<protein>
    <recommendedName>
        <fullName evidence="6">Transposase IS4-like domain-containing protein</fullName>
    </recommendedName>
</protein>
<keyword evidence="3" id="KW-0238">DNA-binding</keyword>
<keyword evidence="5" id="KW-1133">Transmembrane helix</keyword>
<organism evidence="7 9">
    <name type="scientific">Gloeothece citriformis (strain PCC 7424)</name>
    <name type="common">Cyanothece sp. (strain PCC 7424)</name>
    <dbReference type="NCBI Taxonomy" id="65393"/>
    <lineage>
        <taxon>Bacteria</taxon>
        <taxon>Bacillati</taxon>
        <taxon>Cyanobacteriota</taxon>
        <taxon>Cyanophyceae</taxon>
        <taxon>Oscillatoriophycideae</taxon>
        <taxon>Chroococcales</taxon>
        <taxon>Aphanothecaceae</taxon>
        <taxon>Gloeothece</taxon>
        <taxon>Gloeothece citriformis</taxon>
    </lineage>
</organism>
<dbReference type="EMBL" id="CP001292">
    <property type="protein sequence ID" value="ACK73783.1"/>
    <property type="molecule type" value="Genomic_DNA"/>
</dbReference>
<name>B7KLT0_GLOC7</name>
<keyword evidence="7" id="KW-0614">Plasmid</keyword>
<dbReference type="InterPro" id="IPR002559">
    <property type="entry name" value="Transposase_11"/>
</dbReference>
<dbReference type="GO" id="GO:0003677">
    <property type="term" value="F:DNA binding"/>
    <property type="evidence" value="ECO:0007669"/>
    <property type="project" value="UniProtKB-KW"/>
</dbReference>
<keyword evidence="5" id="KW-0472">Membrane</keyword>
<dbReference type="eggNOG" id="COG3385">
    <property type="taxonomic scope" value="Bacteria"/>
</dbReference>
<dbReference type="SUPFAM" id="SSF53098">
    <property type="entry name" value="Ribonuclease H-like"/>
    <property type="match status" value="1"/>
</dbReference>
<dbReference type="KEGG" id="cyc:PCC7424_5685"/>
<dbReference type="InterPro" id="IPR047952">
    <property type="entry name" value="Transpos_IS4"/>
</dbReference>
<keyword evidence="9" id="KW-1185">Reference proteome</keyword>
<feature type="transmembrane region" description="Helical" evidence="5">
    <location>
        <begin position="47"/>
        <end position="66"/>
    </location>
</feature>
<proteinExistence type="inferred from homology"/>
<dbReference type="GO" id="GO:0006313">
    <property type="term" value="P:DNA transposition"/>
    <property type="evidence" value="ECO:0007669"/>
    <property type="project" value="InterPro"/>
</dbReference>
<gene>
    <name evidence="7" type="ordered locus">PCC7424_5685</name>
    <name evidence="8" type="ordered locus">PCC7424_5718</name>
</gene>
<dbReference type="Pfam" id="PF01609">
    <property type="entry name" value="DDE_Tnp_1"/>
    <property type="match status" value="1"/>
</dbReference>
<evidence type="ECO:0000256" key="1">
    <source>
        <dbReference type="ARBA" id="ARBA00010075"/>
    </source>
</evidence>
<reference evidence="7" key="1">
    <citation type="submission" date="2008-12" db="EMBL/GenBank/DDBJ databases">
        <title>Complete sequence of plasmid1 of Cyanothece sp. PCC 7424.</title>
        <authorList>
            <consortium name="US DOE Joint Genome Institute"/>
            <person name="Lucas S."/>
            <person name="Copeland A."/>
            <person name="Lapidus A."/>
            <person name="Glavina del Rio T."/>
            <person name="Dalin E."/>
            <person name="Tice H."/>
            <person name="Bruce D."/>
            <person name="Goodwin L."/>
            <person name="Pitluck S."/>
            <person name="Chertkov O."/>
            <person name="Brettin T."/>
            <person name="Detter J.C."/>
            <person name="Han C."/>
            <person name="Larimer F."/>
            <person name="Land M."/>
            <person name="Hauser L."/>
            <person name="Kyrpides N."/>
            <person name="Mikhailova N."/>
            <person name="Liberton M."/>
            <person name="Stoeckel J."/>
            <person name="Banerjee A."/>
            <person name="Singh A."/>
            <person name="Page L."/>
            <person name="Sato H."/>
            <person name="Zhao L."/>
            <person name="Sherman L."/>
            <person name="Pakrasi H."/>
            <person name="Richardson P."/>
        </authorList>
    </citation>
    <scope>NUCLEOTIDE SEQUENCE</scope>
    <source>
        <strain evidence="7">PCC 7424</strain>
        <plasmid evidence="7">pP742401</plasmid>
    </source>
</reference>
<reference evidence="9" key="2">
    <citation type="journal article" date="2011" name="MBio">
        <title>Novel metabolic attributes of the genus Cyanothece, comprising a group of unicellular nitrogen-fixing Cyanobacteria.</title>
        <authorList>
            <person name="Bandyopadhyay A."/>
            <person name="Elvitigala T."/>
            <person name="Welsh E."/>
            <person name="Stockel J."/>
            <person name="Liberton M."/>
            <person name="Min H."/>
            <person name="Sherman L.A."/>
            <person name="Pakrasi H.B."/>
        </authorList>
    </citation>
    <scope>NUCLEOTIDE SEQUENCE [LARGE SCALE GENOMIC DNA]</scope>
    <source>
        <strain evidence="9">PCC 7424</strain>
        <plasmid evidence="9">pP742401</plasmid>
    </source>
</reference>
<evidence type="ECO:0000313" key="8">
    <source>
        <dbReference type="EMBL" id="ACK73783.1"/>
    </source>
</evidence>
<dbReference type="NCBIfam" id="NF033592">
    <property type="entry name" value="transpos_IS4_1"/>
    <property type="match status" value="1"/>
</dbReference>
<dbReference type="InterPro" id="IPR012337">
    <property type="entry name" value="RNaseH-like_sf"/>
</dbReference>
<evidence type="ECO:0000259" key="6">
    <source>
        <dbReference type="Pfam" id="PF01609"/>
    </source>
</evidence>
<dbReference type="AlphaFoldDB" id="B7KLT0"/>
<dbReference type="KEGG" id="cyc:PCC7424_5718"/>
<dbReference type="PANTHER" id="PTHR33258">
    <property type="entry name" value="TRANSPOSASE INSL FOR INSERTION SEQUENCE ELEMENT IS186A-RELATED"/>
    <property type="match status" value="1"/>
</dbReference>
<keyword evidence="2" id="KW-0815">Transposition</keyword>
<geneLocation type="plasmid" evidence="7 9">
    <name>pP742401</name>
</geneLocation>
<dbReference type="EMBL" id="CP001292">
    <property type="protein sequence ID" value="ACK73752.1"/>
    <property type="molecule type" value="Genomic_DNA"/>
</dbReference>
<feature type="domain" description="Transposase IS4-like" evidence="6">
    <location>
        <begin position="167"/>
        <end position="349"/>
    </location>
</feature>
<evidence type="ECO:0000256" key="3">
    <source>
        <dbReference type="ARBA" id="ARBA00023125"/>
    </source>
</evidence>
<evidence type="ECO:0000313" key="7">
    <source>
        <dbReference type="EMBL" id="ACK73752.1"/>
    </source>
</evidence>